<dbReference type="GO" id="GO:0019563">
    <property type="term" value="P:glycerol catabolic process"/>
    <property type="evidence" value="ECO:0007669"/>
    <property type="project" value="TreeGrafter"/>
</dbReference>
<dbReference type="InterPro" id="IPR050861">
    <property type="entry name" value="Dihydroxyacetone_Kinase"/>
</dbReference>
<dbReference type="Pfam" id="PF02734">
    <property type="entry name" value="Dak2"/>
    <property type="match status" value="1"/>
</dbReference>
<sequence>MNQNETKQMLKYMSLNMVKSEPLLTRMDQAIGDGDHGLGIERGFQNVYDMIELDFEASNVGEVFTKVGTKLLTTMGGASGAIFGTLFRAGGKAVAGKSELTTSGIALFLAAGLEGICKRGGADEGAKTMIDALAPAARMAREVSHLPLVESMPLIVQAAKNGVEETKSMIATTGKAKTLGERSLGYPDPGAISMSLILQFMHESMLVGEPA</sequence>
<evidence type="ECO:0000256" key="1">
    <source>
        <dbReference type="ARBA" id="ARBA00022679"/>
    </source>
</evidence>
<keyword evidence="5" id="KW-1185">Reference proteome</keyword>
<dbReference type="EMBL" id="CP047475">
    <property type="protein sequence ID" value="QIA63900.1"/>
    <property type="molecule type" value="Genomic_DNA"/>
</dbReference>
<organism evidence="4 5">
    <name type="scientific">Vibrio astriarenae</name>
    <dbReference type="NCBI Taxonomy" id="1481923"/>
    <lineage>
        <taxon>Bacteria</taxon>
        <taxon>Pseudomonadati</taxon>
        <taxon>Pseudomonadota</taxon>
        <taxon>Gammaproteobacteria</taxon>
        <taxon>Vibrionales</taxon>
        <taxon>Vibrionaceae</taxon>
        <taxon>Vibrio</taxon>
    </lineage>
</organism>
<dbReference type="InterPro" id="IPR012737">
    <property type="entry name" value="DhaK_L_YcgS"/>
</dbReference>
<dbReference type="PANTHER" id="PTHR28629">
    <property type="entry name" value="TRIOKINASE/FMN CYCLASE"/>
    <property type="match status" value="1"/>
</dbReference>
<evidence type="ECO:0000313" key="5">
    <source>
        <dbReference type="Proteomes" id="UP000464262"/>
    </source>
</evidence>
<dbReference type="InterPro" id="IPR004007">
    <property type="entry name" value="DhaL_dom"/>
</dbReference>
<evidence type="ECO:0000313" key="4">
    <source>
        <dbReference type="EMBL" id="QIA63900.1"/>
    </source>
</evidence>
<evidence type="ECO:0000256" key="2">
    <source>
        <dbReference type="ARBA" id="ARBA00022777"/>
    </source>
</evidence>
<proteinExistence type="predicted"/>
<dbReference type="RefSeq" id="WP_164648795.1">
    <property type="nucleotide sequence ID" value="NZ_CP047475.1"/>
</dbReference>
<gene>
    <name evidence="4" type="primary">dhaL</name>
    <name evidence="4" type="ORF">GT360_10375</name>
</gene>
<dbReference type="PANTHER" id="PTHR28629:SF4">
    <property type="entry name" value="TRIOKINASE_FMN CYCLASE"/>
    <property type="match status" value="1"/>
</dbReference>
<dbReference type="FunFam" id="1.25.40.340:FF:000002">
    <property type="entry name" value="Dihydroxyacetone kinase, L subunit"/>
    <property type="match status" value="1"/>
</dbReference>
<dbReference type="NCBIfam" id="TIGR02365">
    <property type="entry name" value="dha_L_ycgS"/>
    <property type="match status" value="1"/>
</dbReference>
<reference evidence="4 5" key="1">
    <citation type="submission" date="2020-01" db="EMBL/GenBank/DDBJ databases">
        <title>Whole genome and functional gene identification of agarase of Vibrio HN897.</title>
        <authorList>
            <person name="Liu Y."/>
            <person name="Zhao Z."/>
        </authorList>
    </citation>
    <scope>NUCLEOTIDE SEQUENCE [LARGE SCALE GENOMIC DNA]</scope>
    <source>
        <strain evidence="4 5">HN897</strain>
    </source>
</reference>
<dbReference type="Proteomes" id="UP000464262">
    <property type="component" value="Chromosome 1"/>
</dbReference>
<keyword evidence="2 4" id="KW-0418">Kinase</keyword>
<protein>
    <submittedName>
        <fullName evidence="4">Dihydroxyacetone kinase subunit L</fullName>
    </submittedName>
</protein>
<accession>A0A7Z2T422</accession>
<dbReference type="PROSITE" id="PS51480">
    <property type="entry name" value="DHAL"/>
    <property type="match status" value="1"/>
</dbReference>
<dbReference type="InterPro" id="IPR036117">
    <property type="entry name" value="DhaL_dom_sf"/>
</dbReference>
<dbReference type="Gene3D" id="1.25.40.340">
    <property type="match status" value="1"/>
</dbReference>
<feature type="domain" description="DhaL" evidence="3">
    <location>
        <begin position="4"/>
        <end position="203"/>
    </location>
</feature>
<name>A0A7Z2T422_9VIBR</name>
<dbReference type="KEGG" id="vas:GT360_10375"/>
<dbReference type="AlphaFoldDB" id="A0A7Z2T422"/>
<evidence type="ECO:0000259" key="3">
    <source>
        <dbReference type="PROSITE" id="PS51480"/>
    </source>
</evidence>
<keyword evidence="1" id="KW-0808">Transferase</keyword>
<dbReference type="GO" id="GO:0005829">
    <property type="term" value="C:cytosol"/>
    <property type="evidence" value="ECO:0007669"/>
    <property type="project" value="TreeGrafter"/>
</dbReference>
<dbReference type="SMART" id="SM01120">
    <property type="entry name" value="Dak2"/>
    <property type="match status" value="1"/>
</dbReference>
<dbReference type="SUPFAM" id="SSF101473">
    <property type="entry name" value="DhaL-like"/>
    <property type="match status" value="1"/>
</dbReference>
<dbReference type="GO" id="GO:0004371">
    <property type="term" value="F:glycerone kinase activity"/>
    <property type="evidence" value="ECO:0007669"/>
    <property type="project" value="InterPro"/>
</dbReference>